<feature type="region of interest" description="Disordered" evidence="12">
    <location>
        <begin position="275"/>
        <end position="304"/>
    </location>
</feature>
<evidence type="ECO:0000256" key="8">
    <source>
        <dbReference type="ARBA" id="ARBA00042486"/>
    </source>
</evidence>
<dbReference type="KEGG" id="metu:GNH96_06355"/>
<organism evidence="14 15">
    <name type="scientific">Methylococcus geothermalis</name>
    <dbReference type="NCBI Taxonomy" id="2681310"/>
    <lineage>
        <taxon>Bacteria</taxon>
        <taxon>Pseudomonadati</taxon>
        <taxon>Pseudomonadota</taxon>
        <taxon>Gammaproteobacteria</taxon>
        <taxon>Methylococcales</taxon>
        <taxon>Methylococcaceae</taxon>
        <taxon>Methylococcus</taxon>
    </lineage>
</organism>
<feature type="compositionally biased region" description="Basic residues" evidence="12">
    <location>
        <begin position="7"/>
        <end position="16"/>
    </location>
</feature>
<evidence type="ECO:0000256" key="4">
    <source>
        <dbReference type="ARBA" id="ARBA00036944"/>
    </source>
</evidence>
<dbReference type="GO" id="GO:0003723">
    <property type="term" value="F:RNA binding"/>
    <property type="evidence" value="ECO:0007669"/>
    <property type="project" value="UniProtKB-KW"/>
</dbReference>
<comment type="similarity">
    <text evidence="1">Belongs to the pseudouridine synthase RsuA family.</text>
</comment>
<dbReference type="PROSITE" id="PS50889">
    <property type="entry name" value="S4"/>
    <property type="match status" value="1"/>
</dbReference>
<dbReference type="RefSeq" id="WP_169602911.1">
    <property type="nucleotide sequence ID" value="NZ_CP046565.1"/>
</dbReference>
<dbReference type="CDD" id="cd02556">
    <property type="entry name" value="PseudoU_synth_RluB"/>
    <property type="match status" value="1"/>
</dbReference>
<dbReference type="GO" id="GO:0000455">
    <property type="term" value="P:enzyme-directed rRNA pseudouridine synthesis"/>
    <property type="evidence" value="ECO:0007669"/>
    <property type="project" value="UniProtKB-ARBA"/>
</dbReference>
<dbReference type="Gene3D" id="3.30.70.580">
    <property type="entry name" value="Pseudouridine synthase I, catalytic domain, N-terminal subdomain"/>
    <property type="match status" value="1"/>
</dbReference>
<dbReference type="NCBIfam" id="NF007976">
    <property type="entry name" value="PRK10700.1"/>
    <property type="match status" value="1"/>
</dbReference>
<dbReference type="InterPro" id="IPR020103">
    <property type="entry name" value="PsdUridine_synth_cat_dom_sf"/>
</dbReference>
<evidence type="ECO:0000256" key="10">
    <source>
        <dbReference type="ARBA" id="ARBA00043144"/>
    </source>
</evidence>
<dbReference type="InterPro" id="IPR036986">
    <property type="entry name" value="S4_RNA-bd_sf"/>
</dbReference>
<dbReference type="InterPro" id="IPR042092">
    <property type="entry name" value="PsdUridine_s_RsuA/RluB/E/F_cat"/>
</dbReference>
<evidence type="ECO:0000313" key="14">
    <source>
        <dbReference type="EMBL" id="QJD29626.1"/>
    </source>
</evidence>
<feature type="domain" description="RNA-binding S4" evidence="13">
    <location>
        <begin position="34"/>
        <end position="97"/>
    </location>
</feature>
<dbReference type="Pfam" id="PF01479">
    <property type="entry name" value="S4"/>
    <property type="match status" value="1"/>
</dbReference>
<dbReference type="AlphaFoldDB" id="A0A858Q7D8"/>
<dbReference type="SUPFAM" id="SSF55174">
    <property type="entry name" value="Alpha-L RNA-binding motif"/>
    <property type="match status" value="1"/>
</dbReference>
<dbReference type="InterPro" id="IPR006145">
    <property type="entry name" value="PsdUridine_synth_RsuA/RluA"/>
</dbReference>
<feature type="compositionally biased region" description="Basic and acidic residues" evidence="12">
    <location>
        <begin position="288"/>
        <end position="304"/>
    </location>
</feature>
<evidence type="ECO:0000256" key="5">
    <source>
        <dbReference type="ARBA" id="ARBA00037383"/>
    </source>
</evidence>
<evidence type="ECO:0000256" key="2">
    <source>
        <dbReference type="ARBA" id="ARBA00022884"/>
    </source>
</evidence>
<dbReference type="SUPFAM" id="SSF55120">
    <property type="entry name" value="Pseudouridine synthase"/>
    <property type="match status" value="1"/>
</dbReference>
<dbReference type="InterPro" id="IPR050343">
    <property type="entry name" value="RsuA_PseudoU_synthase"/>
</dbReference>
<sequence>MSLPPRKPTKPVRPRNRPLPPAPGSEPAEAGEGERIQKALAHAGFGSRREIEGWIREGKVFINRRPAHLGDRYRKGDQVMLNGHLINLEKRLQAATRVLLYHKPVGELVSRRDPEGRPVIFSQLPRLELGRWVAVGRLDVNTQGLILATNSGELAHRLMHPSREVEREYAVRILGTVSEAIIERLINGVQLDDGPARFESVVEAGGEGANRWFHVVVREGRNRLVRRLWESQNLVVSRLIRVRYGDIVLPPRLRAGASVALEGEALDGLLRSVGLPPVTPETPPKRRFGGEVRGRESGFRKRRS</sequence>
<feature type="region of interest" description="Disordered" evidence="12">
    <location>
        <begin position="1"/>
        <end position="33"/>
    </location>
</feature>
<dbReference type="Proteomes" id="UP000503004">
    <property type="component" value="Chromosome"/>
</dbReference>
<accession>A0A858Q7D8</accession>
<protein>
    <recommendedName>
        <fullName evidence="7">Ribosomal large subunit pseudouridine synthase B</fullName>
        <ecNumber evidence="6">5.4.99.22</ecNumber>
    </recommendedName>
    <alternativeName>
        <fullName evidence="8">23S rRNA pseudouridine(2605) synthase</fullName>
    </alternativeName>
    <alternativeName>
        <fullName evidence="9">rRNA pseudouridylate synthase B</fullName>
    </alternativeName>
    <alternativeName>
        <fullName evidence="10">rRNA-uridine isomerase B</fullName>
    </alternativeName>
</protein>
<name>A0A858Q7D8_9GAMM</name>
<dbReference type="Gene3D" id="3.10.290.10">
    <property type="entry name" value="RNA-binding S4 domain"/>
    <property type="match status" value="1"/>
</dbReference>
<evidence type="ECO:0000256" key="7">
    <source>
        <dbReference type="ARBA" id="ARBA00040042"/>
    </source>
</evidence>
<proteinExistence type="inferred from homology"/>
<evidence type="ECO:0000259" key="13">
    <source>
        <dbReference type="SMART" id="SM00363"/>
    </source>
</evidence>
<dbReference type="EC" id="5.4.99.22" evidence="6"/>
<dbReference type="GO" id="GO:0160139">
    <property type="term" value="F:23S rRNA pseudouridine(2605) synthase activity"/>
    <property type="evidence" value="ECO:0007669"/>
    <property type="project" value="UniProtKB-EC"/>
</dbReference>
<dbReference type="GO" id="GO:0005829">
    <property type="term" value="C:cytosol"/>
    <property type="evidence" value="ECO:0007669"/>
    <property type="project" value="UniProtKB-ARBA"/>
</dbReference>
<dbReference type="InterPro" id="IPR020094">
    <property type="entry name" value="TruA/RsuA/RluB/E/F_N"/>
</dbReference>
<comment type="function">
    <text evidence="5">Responsible for synthesis of pseudouridine from uracil-2605 in 23S ribosomal RNA.</text>
</comment>
<dbReference type="PANTHER" id="PTHR47683:SF3">
    <property type="entry name" value="RIBOSOMAL LARGE SUBUNIT PSEUDOURIDINE SYNTHASE B"/>
    <property type="match status" value="1"/>
</dbReference>
<dbReference type="InterPro" id="IPR000748">
    <property type="entry name" value="PsdUridine_synth_RsuA/RluB/E/F"/>
</dbReference>
<dbReference type="NCBIfam" id="TIGR00093">
    <property type="entry name" value="pseudouridine synthase"/>
    <property type="match status" value="1"/>
</dbReference>
<evidence type="ECO:0000256" key="1">
    <source>
        <dbReference type="ARBA" id="ARBA00008348"/>
    </source>
</evidence>
<dbReference type="Pfam" id="PF00849">
    <property type="entry name" value="PseudoU_synth_2"/>
    <property type="match status" value="1"/>
</dbReference>
<evidence type="ECO:0000256" key="11">
    <source>
        <dbReference type="PROSITE-ProRule" id="PRU00182"/>
    </source>
</evidence>
<keyword evidence="2 11" id="KW-0694">RNA-binding</keyword>
<comment type="catalytic activity">
    <reaction evidence="4">
        <text>uridine(2605) in 23S rRNA = pseudouridine(2605) in 23S rRNA</text>
        <dbReference type="Rhea" id="RHEA:42520"/>
        <dbReference type="Rhea" id="RHEA-COMP:10095"/>
        <dbReference type="Rhea" id="RHEA-COMP:10096"/>
        <dbReference type="ChEBI" id="CHEBI:65314"/>
        <dbReference type="ChEBI" id="CHEBI:65315"/>
        <dbReference type="EC" id="5.4.99.22"/>
    </reaction>
</comment>
<reference evidence="15" key="1">
    <citation type="submission" date="2019-12" db="EMBL/GenBank/DDBJ databases">
        <authorList>
            <person name="Awala S.I."/>
            <person name="Rhee S.K."/>
        </authorList>
    </citation>
    <scope>NUCLEOTIDE SEQUENCE [LARGE SCALE GENOMIC DNA]</scope>
    <source>
        <strain evidence="15">IM1</strain>
    </source>
</reference>
<dbReference type="FunFam" id="3.30.70.1560:FF:000001">
    <property type="entry name" value="Pseudouridine synthase"/>
    <property type="match status" value="1"/>
</dbReference>
<dbReference type="Gene3D" id="3.30.70.1560">
    <property type="entry name" value="Alpha-L RNA-binding motif"/>
    <property type="match status" value="1"/>
</dbReference>
<evidence type="ECO:0000256" key="6">
    <source>
        <dbReference type="ARBA" id="ARBA00038921"/>
    </source>
</evidence>
<gene>
    <name evidence="14" type="ORF">GNH96_06355</name>
</gene>
<dbReference type="CDD" id="cd00165">
    <property type="entry name" value="S4"/>
    <property type="match status" value="1"/>
</dbReference>
<keyword evidence="3" id="KW-0413">Isomerase</keyword>
<dbReference type="SMART" id="SM00363">
    <property type="entry name" value="S4"/>
    <property type="match status" value="1"/>
</dbReference>
<evidence type="ECO:0000256" key="9">
    <source>
        <dbReference type="ARBA" id="ARBA00042841"/>
    </source>
</evidence>
<dbReference type="EMBL" id="CP046565">
    <property type="protein sequence ID" value="QJD29626.1"/>
    <property type="molecule type" value="Genomic_DNA"/>
</dbReference>
<evidence type="ECO:0000313" key="15">
    <source>
        <dbReference type="Proteomes" id="UP000503004"/>
    </source>
</evidence>
<evidence type="ECO:0000256" key="12">
    <source>
        <dbReference type="SAM" id="MobiDB-lite"/>
    </source>
</evidence>
<dbReference type="PANTHER" id="PTHR47683">
    <property type="entry name" value="PSEUDOURIDINE SYNTHASE FAMILY PROTEIN-RELATED"/>
    <property type="match status" value="1"/>
</dbReference>
<keyword evidence="15" id="KW-1185">Reference proteome</keyword>
<evidence type="ECO:0000256" key="3">
    <source>
        <dbReference type="ARBA" id="ARBA00023235"/>
    </source>
</evidence>
<dbReference type="InterPro" id="IPR002942">
    <property type="entry name" value="S4_RNA-bd"/>
</dbReference>